<gene>
    <name evidence="2" type="ORF">KM295_14460</name>
</gene>
<reference evidence="2" key="1">
    <citation type="journal article" date="2023" name="Front. Microbiol.">
        <title>Genomic-based phylogenetic and metabolic analyses of the genus Natronomonas, and description of Natronomonas aquatica sp. nov.</title>
        <authorList>
            <person name="Garcia-Roldan A."/>
            <person name="Duran-Viseras A."/>
            <person name="de la Haba R.R."/>
            <person name="Corral P."/>
            <person name="Sanchez-Porro C."/>
            <person name="Ventosa A."/>
        </authorList>
    </citation>
    <scope>NUCLEOTIDE SEQUENCE</scope>
    <source>
        <strain evidence="2">F2-12</strain>
    </source>
</reference>
<protein>
    <submittedName>
        <fullName evidence="2">Uncharacterized protein</fullName>
    </submittedName>
</protein>
<dbReference type="EMBL" id="JAHLKM010000031">
    <property type="protein sequence ID" value="MCQ4334657.1"/>
    <property type="molecule type" value="Genomic_DNA"/>
</dbReference>
<evidence type="ECO:0000313" key="3">
    <source>
        <dbReference type="Proteomes" id="UP001139494"/>
    </source>
</evidence>
<organism evidence="2 3">
    <name type="scientific">Natronomonas aquatica</name>
    <dbReference type="NCBI Taxonomy" id="2841590"/>
    <lineage>
        <taxon>Archaea</taxon>
        <taxon>Methanobacteriati</taxon>
        <taxon>Methanobacteriota</taxon>
        <taxon>Stenosarchaea group</taxon>
        <taxon>Halobacteria</taxon>
        <taxon>Halobacteriales</taxon>
        <taxon>Natronomonadaceae</taxon>
        <taxon>Natronomonas</taxon>
    </lineage>
</organism>
<comment type="caution">
    <text evidence="2">The sequence shown here is derived from an EMBL/GenBank/DDBJ whole genome shotgun (WGS) entry which is preliminary data.</text>
</comment>
<keyword evidence="3" id="KW-1185">Reference proteome</keyword>
<feature type="region of interest" description="Disordered" evidence="1">
    <location>
        <begin position="1"/>
        <end position="22"/>
    </location>
</feature>
<feature type="compositionally biased region" description="Basic and acidic residues" evidence="1">
    <location>
        <begin position="36"/>
        <end position="46"/>
    </location>
</feature>
<feature type="region of interest" description="Disordered" evidence="1">
    <location>
        <begin position="78"/>
        <end position="109"/>
    </location>
</feature>
<dbReference type="RefSeq" id="WP_256030729.1">
    <property type="nucleotide sequence ID" value="NZ_JAHLKM010000031.1"/>
</dbReference>
<evidence type="ECO:0000313" key="2">
    <source>
        <dbReference type="EMBL" id="MCQ4334657.1"/>
    </source>
</evidence>
<dbReference type="Proteomes" id="UP001139494">
    <property type="component" value="Unassembled WGS sequence"/>
</dbReference>
<dbReference type="AlphaFoldDB" id="A0A9R1D7E4"/>
<feature type="region of interest" description="Disordered" evidence="1">
    <location>
        <begin position="36"/>
        <end position="60"/>
    </location>
</feature>
<evidence type="ECO:0000256" key="1">
    <source>
        <dbReference type="SAM" id="MobiDB-lite"/>
    </source>
</evidence>
<sequence>MSACALSEHLDGSDDSGLFQPDRKAPFCRRFRPVVDRVGPDGRPETELPDPETAVDVGRGGLVGDLDGRLYREIRIPVSRDNANPRSVRPGRASSPRTVVGTAGQPARE</sequence>
<name>A0A9R1D7E4_9EURY</name>
<proteinExistence type="predicted"/>
<accession>A0A9R1D7E4</accession>